<evidence type="ECO:0000256" key="3">
    <source>
        <dbReference type="ARBA" id="ARBA00022723"/>
    </source>
</evidence>
<keyword evidence="3" id="KW-0479">Metal-binding</keyword>
<evidence type="ECO:0000256" key="2">
    <source>
        <dbReference type="ARBA" id="ARBA00022691"/>
    </source>
</evidence>
<protein>
    <recommendedName>
        <fullName evidence="6">Radical SAM core domain-containing protein</fullName>
    </recommendedName>
</protein>
<dbReference type="SFLD" id="SFLDG01095">
    <property type="entry name" value="Uncharacterised_Radical_SAM_Su"/>
    <property type="match status" value="1"/>
</dbReference>
<dbReference type="Pfam" id="PF04055">
    <property type="entry name" value="Radical_SAM"/>
    <property type="match status" value="1"/>
</dbReference>
<keyword evidence="5" id="KW-0411">Iron-sulfur</keyword>
<dbReference type="SFLD" id="SFLDS00029">
    <property type="entry name" value="Radical_SAM"/>
    <property type="match status" value="2"/>
</dbReference>
<dbReference type="Gene3D" id="3.20.20.70">
    <property type="entry name" value="Aldolase class I"/>
    <property type="match status" value="1"/>
</dbReference>
<reference evidence="7" key="1">
    <citation type="submission" date="2023-07" db="EMBL/GenBank/DDBJ databases">
        <authorList>
            <person name="Pelsma A.J. K."/>
        </authorList>
    </citation>
    <scope>NUCLEOTIDE SEQUENCE</scope>
</reference>
<evidence type="ECO:0000256" key="4">
    <source>
        <dbReference type="ARBA" id="ARBA00023004"/>
    </source>
</evidence>
<sequence>MGPRTVFESLLVTMSIFPIAYVEPVYRPPSEADSLILPVTNGCSWNRCTFCEMYTAPQKRFSPRAEEEVLDAIRLCGEQFGDGVKRIFLADGDAMSLSTRRLKTVLEAIGRHLPGVRRVSSYCLPRNVRKKSVEELRELRALGLSLVYVGAESGDDEVLERVDKGETFESSREALEKLQQAGVKRSVMILNGLGGRALSRQHAINSAALMNAAQPEFLATLVVSFPLGEDRFRARFPGWEPLGVTELMQEMELFLSHLDLNRTVFRSDHASNWLVLKGTLGADKPRLLRELRAAIAAPEDAPLRPAWARGL</sequence>
<dbReference type="CDD" id="cd01335">
    <property type="entry name" value="Radical_SAM"/>
    <property type="match status" value="1"/>
</dbReference>
<dbReference type="InterPro" id="IPR006638">
    <property type="entry name" value="Elp3/MiaA/NifB-like_rSAM"/>
</dbReference>
<dbReference type="EMBL" id="OY288114">
    <property type="protein sequence ID" value="CAJ0851905.1"/>
    <property type="molecule type" value="Genomic_DNA"/>
</dbReference>
<dbReference type="InterPro" id="IPR013785">
    <property type="entry name" value="Aldolase_TIM"/>
</dbReference>
<feature type="domain" description="Radical SAM core" evidence="6">
    <location>
        <begin position="29"/>
        <end position="258"/>
    </location>
</feature>
<evidence type="ECO:0000259" key="6">
    <source>
        <dbReference type="PROSITE" id="PS51918"/>
    </source>
</evidence>
<dbReference type="InterPro" id="IPR007197">
    <property type="entry name" value="rSAM"/>
</dbReference>
<dbReference type="GO" id="GO:0046872">
    <property type="term" value="F:metal ion binding"/>
    <property type="evidence" value="ECO:0007669"/>
    <property type="project" value="UniProtKB-KW"/>
</dbReference>
<dbReference type="SMART" id="SM00729">
    <property type="entry name" value="Elp3"/>
    <property type="match status" value="1"/>
</dbReference>
<evidence type="ECO:0000256" key="5">
    <source>
        <dbReference type="ARBA" id="ARBA00023014"/>
    </source>
</evidence>
<dbReference type="InterPro" id="IPR058240">
    <property type="entry name" value="rSAM_sf"/>
</dbReference>
<comment type="cofactor">
    <cofactor evidence="1">
        <name>[4Fe-4S] cluster</name>
        <dbReference type="ChEBI" id="CHEBI:49883"/>
    </cofactor>
</comment>
<dbReference type="SFLD" id="SFLDG01082">
    <property type="entry name" value="B12-binding_domain_containing"/>
    <property type="match status" value="1"/>
</dbReference>
<keyword evidence="4" id="KW-0408">Iron</keyword>
<dbReference type="SUPFAM" id="SSF102114">
    <property type="entry name" value="Radical SAM enzymes"/>
    <property type="match status" value="1"/>
</dbReference>
<proteinExistence type="predicted"/>
<evidence type="ECO:0000256" key="1">
    <source>
        <dbReference type="ARBA" id="ARBA00001966"/>
    </source>
</evidence>
<name>A0AA48RBV2_9ZZZZ</name>
<accession>A0AA48RBV2</accession>
<gene>
    <name evidence="7" type="ORF">AMST5_00487</name>
</gene>
<dbReference type="AlphaFoldDB" id="A0AA48RBV2"/>
<organism evidence="7">
    <name type="scientific">freshwater sediment metagenome</name>
    <dbReference type="NCBI Taxonomy" id="556182"/>
    <lineage>
        <taxon>unclassified sequences</taxon>
        <taxon>metagenomes</taxon>
        <taxon>ecological metagenomes</taxon>
    </lineage>
</organism>
<dbReference type="PANTHER" id="PTHR43409">
    <property type="entry name" value="ANAEROBIC MAGNESIUM-PROTOPORPHYRIN IX MONOMETHYL ESTER CYCLASE-RELATED"/>
    <property type="match status" value="1"/>
</dbReference>
<dbReference type="GO" id="GO:0051536">
    <property type="term" value="F:iron-sulfur cluster binding"/>
    <property type="evidence" value="ECO:0007669"/>
    <property type="project" value="UniProtKB-KW"/>
</dbReference>
<keyword evidence="2" id="KW-0949">S-adenosyl-L-methionine</keyword>
<dbReference type="GO" id="GO:0003824">
    <property type="term" value="F:catalytic activity"/>
    <property type="evidence" value="ECO:0007669"/>
    <property type="project" value="InterPro"/>
</dbReference>
<evidence type="ECO:0000313" key="7">
    <source>
        <dbReference type="EMBL" id="CAJ0851905.1"/>
    </source>
</evidence>
<dbReference type="PROSITE" id="PS51918">
    <property type="entry name" value="RADICAL_SAM"/>
    <property type="match status" value="1"/>
</dbReference>
<dbReference type="InterPro" id="IPR051198">
    <property type="entry name" value="BchE-like"/>
</dbReference>
<dbReference type="PANTHER" id="PTHR43409:SF4">
    <property type="entry name" value="RADICAL SAM SUPERFAMILY PROTEIN"/>
    <property type="match status" value="1"/>
</dbReference>